<reference evidence="1 2" key="1">
    <citation type="journal article" date="2015" name="Genome Announc.">
        <title>Draft Genome Sequence of Norvancomycin-Producing Strain Amycolatopsis orientalis CPCC200066.</title>
        <authorList>
            <person name="Lei X."/>
            <person name="Yuan F."/>
            <person name="Shi Y."/>
            <person name="Li X."/>
            <person name="Wang L."/>
            <person name="Hong B."/>
        </authorList>
    </citation>
    <scope>NUCLEOTIDE SEQUENCE [LARGE SCALE GENOMIC DNA]</scope>
    <source>
        <strain evidence="1 2">B-37</strain>
    </source>
</reference>
<sequence>MSLLQAFADESFKEDDDGGFYVLAAAVLPVDRHEELRELMLGLRAERTGKLHWNVLASDQKRAVVKRVADFEELHLVSVGAPVPARRQERGRSLCLQRLVLELHTLGVSLLVAEGRTVQLDARDVRTIQQSRFSLPRDATFRVQHARGADEPLLWISDIVAGAVRARQEGIPDYADQLAECVIELQVDTRA</sequence>
<dbReference type="EMBL" id="CP016174">
    <property type="protein sequence ID" value="ANN20944.1"/>
    <property type="molecule type" value="Genomic_DNA"/>
</dbReference>
<dbReference type="KEGG" id="aori:SD37_38735"/>
<dbReference type="Proteomes" id="UP000093695">
    <property type="component" value="Chromosome"/>
</dbReference>
<evidence type="ECO:0000313" key="2">
    <source>
        <dbReference type="Proteomes" id="UP000093695"/>
    </source>
</evidence>
<dbReference type="RefSeq" id="WP_044851822.1">
    <property type="nucleotide sequence ID" value="NZ_CP016174.1"/>
</dbReference>
<dbReference type="Pfam" id="PF12686">
    <property type="entry name" value="DUF3800"/>
    <property type="match status" value="1"/>
</dbReference>
<accession>A0A193C927</accession>
<dbReference type="AlphaFoldDB" id="A0A193C927"/>
<organism evidence="1 2">
    <name type="scientific">Amycolatopsis orientalis</name>
    <name type="common">Nocardia orientalis</name>
    <dbReference type="NCBI Taxonomy" id="31958"/>
    <lineage>
        <taxon>Bacteria</taxon>
        <taxon>Bacillati</taxon>
        <taxon>Actinomycetota</taxon>
        <taxon>Actinomycetes</taxon>
        <taxon>Pseudonocardiales</taxon>
        <taxon>Pseudonocardiaceae</taxon>
        <taxon>Amycolatopsis</taxon>
    </lineage>
</organism>
<gene>
    <name evidence="1" type="ORF">SD37_38735</name>
</gene>
<protein>
    <recommendedName>
        <fullName evidence="3">DUF3800 domain-containing protein</fullName>
    </recommendedName>
</protein>
<proteinExistence type="predicted"/>
<evidence type="ECO:0000313" key="1">
    <source>
        <dbReference type="EMBL" id="ANN20944.1"/>
    </source>
</evidence>
<dbReference type="InterPro" id="IPR024524">
    <property type="entry name" value="DUF3800"/>
</dbReference>
<keyword evidence="2" id="KW-1185">Reference proteome</keyword>
<evidence type="ECO:0008006" key="3">
    <source>
        <dbReference type="Google" id="ProtNLM"/>
    </source>
</evidence>
<name>A0A193C927_AMYOR</name>